<accession>A0AA88L3D6</accession>
<dbReference type="Proteomes" id="UP001187531">
    <property type="component" value="Unassembled WGS sequence"/>
</dbReference>
<feature type="region of interest" description="Disordered" evidence="1">
    <location>
        <begin position="606"/>
        <end position="657"/>
    </location>
</feature>
<dbReference type="EMBL" id="JAVRJZ010000016">
    <property type="protein sequence ID" value="KAK2711191.1"/>
    <property type="molecule type" value="Genomic_DNA"/>
</dbReference>
<gene>
    <name evidence="3" type="ORF">QYM36_012388</name>
</gene>
<dbReference type="Gene3D" id="1.10.10.60">
    <property type="entry name" value="Homeodomain-like"/>
    <property type="match status" value="3"/>
</dbReference>
<feature type="domain" description="Myb/SANT-like DNA-binding" evidence="2">
    <location>
        <begin position="214"/>
        <end position="281"/>
    </location>
</feature>
<evidence type="ECO:0000259" key="2">
    <source>
        <dbReference type="Pfam" id="PF13837"/>
    </source>
</evidence>
<dbReference type="PANTHER" id="PTHR31307">
    <property type="entry name" value="TRIHELIX TRANSCRIPTION FACTOR ASIL2"/>
    <property type="match status" value="1"/>
</dbReference>
<reference evidence="3" key="1">
    <citation type="submission" date="2023-07" db="EMBL/GenBank/DDBJ databases">
        <title>Chromosome-level genome assembly of Artemia franciscana.</title>
        <authorList>
            <person name="Jo E."/>
        </authorList>
    </citation>
    <scope>NUCLEOTIDE SEQUENCE</scope>
    <source>
        <tissue evidence="3">Whole body</tissue>
    </source>
</reference>
<evidence type="ECO:0000313" key="4">
    <source>
        <dbReference type="Proteomes" id="UP001187531"/>
    </source>
</evidence>
<dbReference type="GO" id="GO:0016539">
    <property type="term" value="P:intein-mediated protein splicing"/>
    <property type="evidence" value="ECO:0007669"/>
    <property type="project" value="InterPro"/>
</dbReference>
<dbReference type="PROSITE" id="PS50817">
    <property type="entry name" value="INTEIN_N_TER"/>
    <property type="match status" value="1"/>
</dbReference>
<protein>
    <recommendedName>
        <fullName evidence="2">Myb/SANT-like DNA-binding domain-containing protein</fullName>
    </recommendedName>
</protein>
<evidence type="ECO:0000256" key="1">
    <source>
        <dbReference type="SAM" id="MobiDB-lite"/>
    </source>
</evidence>
<name>A0AA88L3D6_ARTSF</name>
<feature type="compositionally biased region" description="Polar residues" evidence="1">
    <location>
        <begin position="623"/>
        <end position="632"/>
    </location>
</feature>
<dbReference type="Pfam" id="PF13837">
    <property type="entry name" value="Myb_DNA-bind_4"/>
    <property type="match status" value="3"/>
</dbReference>
<sequence>MADSDQRVMYMCSKCSQLYSDLEEFRLHQCLTGDEKMYLPEGEGVDRSLVDQQDYDESQQYQTDMVELSQGREVLMDQMHEKRQEGQLQVEHDADAHRGESQKSMDTQGDIWTHEVISILLDSVKKHLQTGKCGDKLWTNVSIDVVSAASVPRDVATAAGVREKWVELMKNYVENRARNQTNLSPFFNELEYFYDNFRQVYVDIKRGESGPSAFWTEAKALDLVRIMSREKSKFDNDAQGKQSLYTKVATILSKQHGSPVTPGQVKEKYNRLLQTYQKITGATKLCEDAGFYDNLLSFVIEEGGLEDANDKKVWPRQHIEMLVALYQEQEEAFEPINSAFWKRVSASFLEDGIRYSSAQCQTKMKNMKRQYRLQKDKAERIGPGKVAWEYFELMKRLMDSKQKGTDAIPASSRGELRIPANSASQSQSSLVLEGDIGVKDPEPKRAKKLQNASFERCPMADVISQGVDLRQYPISSQFCSDKSTPSSSSIEVVQEISAVKEEPAPNVSFANDKKAWPRQHIEMLVAFYQEQEKSLKPVNSVFWSRVSASFLEDGIHYSSAQCQTKMETLKRQYRDHKDKAGQSGAGKVAWEYFELMKGLMAPNPEGTDAITASSRGGLRIPANSVSRPQSSPVPEADEGGKDPEPKRAKKLRSFSEPEGFQQLTNDVNLRHQERLRFEREVHQEKMKYKRELLEVKKELLKTVKTILEKIE</sequence>
<organism evidence="3 4">
    <name type="scientific">Artemia franciscana</name>
    <name type="common">Brine shrimp</name>
    <name type="synonym">Artemia sanfranciscana</name>
    <dbReference type="NCBI Taxonomy" id="6661"/>
    <lineage>
        <taxon>Eukaryota</taxon>
        <taxon>Metazoa</taxon>
        <taxon>Ecdysozoa</taxon>
        <taxon>Arthropoda</taxon>
        <taxon>Crustacea</taxon>
        <taxon>Branchiopoda</taxon>
        <taxon>Anostraca</taxon>
        <taxon>Artemiidae</taxon>
        <taxon>Artemia</taxon>
    </lineage>
</organism>
<proteinExistence type="predicted"/>
<dbReference type="PANTHER" id="PTHR31307:SF4">
    <property type="entry name" value="TRIHELIX TRANSCRIPTION FACTOR ASIL2"/>
    <property type="match status" value="1"/>
</dbReference>
<dbReference type="InterPro" id="IPR044823">
    <property type="entry name" value="ASIL1/2-like"/>
</dbReference>
<keyword evidence="4" id="KW-1185">Reference proteome</keyword>
<dbReference type="InterPro" id="IPR044822">
    <property type="entry name" value="Myb_DNA-bind_4"/>
</dbReference>
<feature type="domain" description="Myb/SANT-like DNA-binding" evidence="2">
    <location>
        <begin position="312"/>
        <end position="397"/>
    </location>
</feature>
<dbReference type="InterPro" id="IPR006141">
    <property type="entry name" value="Intein_N"/>
</dbReference>
<evidence type="ECO:0000313" key="3">
    <source>
        <dbReference type="EMBL" id="KAK2711191.1"/>
    </source>
</evidence>
<dbReference type="AlphaFoldDB" id="A0AA88L3D6"/>
<comment type="caution">
    <text evidence="3">The sequence shown here is derived from an EMBL/GenBank/DDBJ whole genome shotgun (WGS) entry which is preliminary data.</text>
</comment>
<feature type="domain" description="Myb/SANT-like DNA-binding" evidence="2">
    <location>
        <begin position="514"/>
        <end position="597"/>
    </location>
</feature>